<dbReference type="Gene3D" id="1.20.1070.10">
    <property type="entry name" value="Rhodopsin 7-helix transmembrane proteins"/>
    <property type="match status" value="1"/>
</dbReference>
<sequence>MNASTDTNDQSDAAVHPDIEHIFAALLGGLLVICTLIGNSLVCISFYLFKELRTVCHYFVISLSAADILVAMVAMPFWCALQVTSNRWMFSEQLRTFWNCMDILCGTASIMNLTAVSIDRHAAITDPFSYPNVMTSARAICMIIFVWLYAILVSGLRVASWPTTSSYMHFIACASFFLPLSIMIIMYTRIYLVARQQVHRLRTGRNFARDIKAAKTIAILIGLFVFCWGPFFAIILCYAYDQSFPVPHSLLNVIKWMEYTSSCLNPIIYTCLNRSYRRAFRNLWKLLRRSRFRAESSTSTASRPKDGGSFSGSIVTSDSGVDRRRWRSNSIVLDCVRPNSDSRI</sequence>
<dbReference type="SUPFAM" id="SSF81321">
    <property type="entry name" value="Family A G protein-coupled receptor-like"/>
    <property type="match status" value="1"/>
</dbReference>
<keyword evidence="7" id="KW-1015">Disulfide bond</keyword>
<evidence type="ECO:0000256" key="11">
    <source>
        <dbReference type="SAM" id="MobiDB-lite"/>
    </source>
</evidence>
<comment type="caution">
    <text evidence="14">The sequence shown here is derived from an EMBL/GenBank/DDBJ whole genome shotgun (WGS) entry which is preliminary data.</text>
</comment>
<evidence type="ECO:0000256" key="4">
    <source>
        <dbReference type="ARBA" id="ARBA00022989"/>
    </source>
</evidence>
<feature type="transmembrane region" description="Helical" evidence="12">
    <location>
        <begin position="56"/>
        <end position="76"/>
    </location>
</feature>
<feature type="domain" description="G-protein coupled receptors family 1 profile" evidence="13">
    <location>
        <begin position="38"/>
        <end position="269"/>
    </location>
</feature>
<dbReference type="PRINTS" id="PR00237">
    <property type="entry name" value="GPCRRHODOPSN"/>
</dbReference>
<feature type="transmembrane region" description="Helical" evidence="12">
    <location>
        <begin position="22"/>
        <end position="49"/>
    </location>
</feature>
<reference evidence="14" key="1">
    <citation type="submission" date="2023-01" db="EMBL/GenBank/DDBJ databases">
        <title>Genome assembly of the deep-sea coral Lophelia pertusa.</title>
        <authorList>
            <person name="Herrera S."/>
            <person name="Cordes E."/>
        </authorList>
    </citation>
    <scope>NUCLEOTIDE SEQUENCE</scope>
    <source>
        <strain evidence="14">USNM1676648</strain>
        <tissue evidence="14">Polyp</tissue>
    </source>
</reference>
<evidence type="ECO:0000256" key="8">
    <source>
        <dbReference type="ARBA" id="ARBA00023170"/>
    </source>
</evidence>
<evidence type="ECO:0000256" key="12">
    <source>
        <dbReference type="SAM" id="Phobius"/>
    </source>
</evidence>
<dbReference type="InterPro" id="IPR000276">
    <property type="entry name" value="GPCR_Rhodpsn"/>
</dbReference>
<evidence type="ECO:0000256" key="3">
    <source>
        <dbReference type="ARBA" id="ARBA00022692"/>
    </source>
</evidence>
<name>A0A9X0DA91_9CNID</name>
<dbReference type="OrthoDB" id="5955450at2759"/>
<feature type="transmembrane region" description="Helical" evidence="12">
    <location>
        <begin position="253"/>
        <end position="272"/>
    </location>
</feature>
<accession>A0A9X0DA91</accession>
<protein>
    <recommendedName>
        <fullName evidence="13">G-protein coupled receptors family 1 profile domain-containing protein</fullName>
    </recommendedName>
</protein>
<keyword evidence="8 10" id="KW-0675">Receptor</keyword>
<evidence type="ECO:0000256" key="5">
    <source>
        <dbReference type="ARBA" id="ARBA00023040"/>
    </source>
</evidence>
<keyword evidence="15" id="KW-1185">Reference proteome</keyword>
<dbReference type="GO" id="GO:0043410">
    <property type="term" value="P:positive regulation of MAPK cascade"/>
    <property type="evidence" value="ECO:0007669"/>
    <property type="project" value="TreeGrafter"/>
</dbReference>
<feature type="transmembrane region" description="Helical" evidence="12">
    <location>
        <begin position="167"/>
        <end position="192"/>
    </location>
</feature>
<evidence type="ECO:0000256" key="9">
    <source>
        <dbReference type="ARBA" id="ARBA00023224"/>
    </source>
</evidence>
<dbReference type="Pfam" id="PF00001">
    <property type="entry name" value="7tm_1"/>
    <property type="match status" value="1"/>
</dbReference>
<evidence type="ECO:0000256" key="2">
    <source>
        <dbReference type="ARBA" id="ARBA00022475"/>
    </source>
</evidence>
<evidence type="ECO:0000313" key="15">
    <source>
        <dbReference type="Proteomes" id="UP001163046"/>
    </source>
</evidence>
<comment type="similarity">
    <text evidence="10">Belongs to the G-protein coupled receptor 1 family.</text>
</comment>
<keyword evidence="9 10" id="KW-0807">Transducer</keyword>
<evidence type="ECO:0000256" key="6">
    <source>
        <dbReference type="ARBA" id="ARBA00023136"/>
    </source>
</evidence>
<feature type="transmembrane region" description="Helical" evidence="12">
    <location>
        <begin position="139"/>
        <end position="161"/>
    </location>
</feature>
<comment type="subcellular location">
    <subcellularLocation>
        <location evidence="1">Cell membrane</location>
        <topology evidence="1">Multi-pass membrane protein</topology>
    </subcellularLocation>
</comment>
<dbReference type="PANTHER" id="PTHR24248">
    <property type="entry name" value="ADRENERGIC RECEPTOR-RELATED G-PROTEIN COUPLED RECEPTOR"/>
    <property type="match status" value="1"/>
</dbReference>
<dbReference type="PROSITE" id="PS00237">
    <property type="entry name" value="G_PROTEIN_RECEP_F1_1"/>
    <property type="match status" value="1"/>
</dbReference>
<proteinExistence type="inferred from homology"/>
<dbReference type="GO" id="GO:0005886">
    <property type="term" value="C:plasma membrane"/>
    <property type="evidence" value="ECO:0007669"/>
    <property type="project" value="UniProtKB-SubCell"/>
</dbReference>
<dbReference type="SMART" id="SM01381">
    <property type="entry name" value="7TM_GPCR_Srsx"/>
    <property type="match status" value="1"/>
</dbReference>
<feature type="transmembrane region" description="Helical" evidence="12">
    <location>
        <begin position="96"/>
        <end position="118"/>
    </location>
</feature>
<evidence type="ECO:0000256" key="1">
    <source>
        <dbReference type="ARBA" id="ARBA00004651"/>
    </source>
</evidence>
<feature type="transmembrane region" description="Helical" evidence="12">
    <location>
        <begin position="213"/>
        <end position="241"/>
    </location>
</feature>
<dbReference type="CDD" id="cd14967">
    <property type="entry name" value="7tmA_amine_R-like"/>
    <property type="match status" value="1"/>
</dbReference>
<keyword evidence="5 10" id="KW-0297">G-protein coupled receptor</keyword>
<keyword evidence="2" id="KW-1003">Cell membrane</keyword>
<dbReference type="Proteomes" id="UP001163046">
    <property type="component" value="Unassembled WGS sequence"/>
</dbReference>
<keyword evidence="3 10" id="KW-0812">Transmembrane</keyword>
<dbReference type="EMBL" id="MU825412">
    <property type="protein sequence ID" value="KAJ7390704.1"/>
    <property type="molecule type" value="Genomic_DNA"/>
</dbReference>
<dbReference type="GO" id="GO:0004993">
    <property type="term" value="F:G protein-coupled serotonin receptor activity"/>
    <property type="evidence" value="ECO:0007669"/>
    <property type="project" value="UniProtKB-ARBA"/>
</dbReference>
<evidence type="ECO:0000256" key="10">
    <source>
        <dbReference type="RuleBase" id="RU000688"/>
    </source>
</evidence>
<feature type="region of interest" description="Disordered" evidence="11">
    <location>
        <begin position="298"/>
        <end position="317"/>
    </location>
</feature>
<evidence type="ECO:0000313" key="14">
    <source>
        <dbReference type="EMBL" id="KAJ7390704.1"/>
    </source>
</evidence>
<dbReference type="PANTHER" id="PTHR24248:SF199">
    <property type="entry name" value="IP13425P-RELATED"/>
    <property type="match status" value="1"/>
</dbReference>
<dbReference type="InterPro" id="IPR017452">
    <property type="entry name" value="GPCR_Rhodpsn_7TM"/>
</dbReference>
<dbReference type="PROSITE" id="PS50262">
    <property type="entry name" value="G_PROTEIN_RECEP_F1_2"/>
    <property type="match status" value="1"/>
</dbReference>
<dbReference type="AlphaFoldDB" id="A0A9X0DA91"/>
<keyword evidence="6 12" id="KW-0472">Membrane</keyword>
<dbReference type="GO" id="GO:0071880">
    <property type="term" value="P:adenylate cyclase-activating adrenergic receptor signaling pathway"/>
    <property type="evidence" value="ECO:0007669"/>
    <property type="project" value="TreeGrafter"/>
</dbReference>
<organism evidence="14 15">
    <name type="scientific">Desmophyllum pertusum</name>
    <dbReference type="NCBI Taxonomy" id="174260"/>
    <lineage>
        <taxon>Eukaryota</taxon>
        <taxon>Metazoa</taxon>
        <taxon>Cnidaria</taxon>
        <taxon>Anthozoa</taxon>
        <taxon>Hexacorallia</taxon>
        <taxon>Scleractinia</taxon>
        <taxon>Caryophylliina</taxon>
        <taxon>Caryophylliidae</taxon>
        <taxon>Desmophyllum</taxon>
    </lineage>
</organism>
<gene>
    <name evidence="14" type="ORF">OS493_022782</name>
</gene>
<keyword evidence="4 12" id="KW-1133">Transmembrane helix</keyword>
<evidence type="ECO:0000256" key="7">
    <source>
        <dbReference type="ARBA" id="ARBA00023157"/>
    </source>
</evidence>
<evidence type="ECO:0000259" key="13">
    <source>
        <dbReference type="PROSITE" id="PS50262"/>
    </source>
</evidence>